<name>A0AAE9L256_9BURK</name>
<evidence type="ECO:0000313" key="1">
    <source>
        <dbReference type="EMBL" id="URF04004.1"/>
    </source>
</evidence>
<dbReference type="RefSeq" id="WP_149137189.1">
    <property type="nucleotide sequence ID" value="NZ_CAJPVH010000039.1"/>
</dbReference>
<dbReference type="InterPro" id="IPR012337">
    <property type="entry name" value="RNaseH-like_sf"/>
</dbReference>
<dbReference type="GO" id="GO:0003676">
    <property type="term" value="F:nucleic acid binding"/>
    <property type="evidence" value="ECO:0007669"/>
    <property type="project" value="InterPro"/>
</dbReference>
<dbReference type="Gene3D" id="3.30.420.10">
    <property type="entry name" value="Ribonuclease H-like superfamily/Ribonuclease H"/>
    <property type="match status" value="1"/>
</dbReference>
<dbReference type="InterPro" id="IPR036397">
    <property type="entry name" value="RNaseH_sf"/>
</dbReference>
<dbReference type="KEGG" id="ccam:M5D45_16205"/>
<sequence length="659" mass="75199">MSMLPILGKGLLVRINGDDVYQFLSCAGDDVHFESIASGRIYTTTVQKFFEAYASGEVDIVPAFVSESEIRYETKSDTKSFPAPLSDLPERWQRDLQRKLAYVRASVRHGATRGQLRMLEHVIYLTAKDIGDRRPPGASTVSYWMKQYQEADNEPAVLASKSAWPRKRPPRSAAALEMADQALREIYLRREGGSVRGSYRTYRLLTANENKERAALHMPIHPVMSERTFYRHTSNLNAYDVAVARRGYNAARAEFHMVRGKMEADRLMDYAEIDHSEINLFVIDDRAMLPLGRPKITAIKERKSSIGLGFYVSFAPSGLECISGALAHSLLDHKKAYEIWPELENPWPSHGRARTYVMDRGADFASDRCATMLNDLNAYPEWCERRTPWHKPSIERFFATMEQSLFEAMPGRTFGSIQRRGDYDPYKHAAIRFSTFVFLLHKWVVDEHNATPNSRTGLSPLEAWTELERDIPPRFPIDPAEIRIKLGLPFDGTLSNEGIRRDRLCFGSRELNAMFKRYGSRSVQCRMSFNDIGSVYVLHPDERRYIQVPCTDQQYASGLTVYQHKLIRQLAKEKAGSDAGRPKVLRKFKEVLQYEIREALAVKETKTKVRLARAANITSMRTLDAEHNSIAPLPHGQLSTPVSNMLLPEAVLPELDWEI</sequence>
<organism evidence="1 2">
    <name type="scientific">Cupriavidus campinensis</name>
    <dbReference type="NCBI Taxonomy" id="151783"/>
    <lineage>
        <taxon>Bacteria</taxon>
        <taxon>Pseudomonadati</taxon>
        <taxon>Pseudomonadota</taxon>
        <taxon>Betaproteobacteria</taxon>
        <taxon>Burkholderiales</taxon>
        <taxon>Burkholderiaceae</taxon>
        <taxon>Cupriavidus</taxon>
    </lineage>
</organism>
<reference evidence="1" key="1">
    <citation type="journal article" date="2022" name="Microbiol. Resour. Announc.">
        <title>Genome Sequence of Cupriavidus campinensis Strain G5, a Member of a Bacterial Consortium Capable of Polyethylene Degradation.</title>
        <authorList>
            <person name="Schneider B."/>
            <person name="Pfeiffer F."/>
            <person name="Dyall-Smith M."/>
            <person name="Kunte H.J."/>
        </authorList>
    </citation>
    <scope>NUCLEOTIDE SEQUENCE</scope>
    <source>
        <strain evidence="1">G5</strain>
    </source>
</reference>
<dbReference type="SUPFAM" id="SSF53098">
    <property type="entry name" value="Ribonuclease H-like"/>
    <property type="match status" value="1"/>
</dbReference>
<gene>
    <name evidence="1" type="ORF">M5D45_16205</name>
</gene>
<accession>A0AAE9L256</accession>
<proteinExistence type="predicted"/>
<reference evidence="1" key="2">
    <citation type="submission" date="2022-05" db="EMBL/GenBank/DDBJ databases">
        <authorList>
            <person name="Kunte H.-J."/>
        </authorList>
    </citation>
    <scope>NUCLEOTIDE SEQUENCE</scope>
    <source>
        <strain evidence="1">G5</strain>
    </source>
</reference>
<dbReference type="EMBL" id="CP097330">
    <property type="protein sequence ID" value="URF04004.1"/>
    <property type="molecule type" value="Genomic_DNA"/>
</dbReference>
<protein>
    <submittedName>
        <fullName evidence="1">DDE-type integrase/transposase/recombinase</fullName>
    </submittedName>
</protein>
<dbReference type="AlphaFoldDB" id="A0AAE9L256"/>
<evidence type="ECO:0000313" key="2">
    <source>
        <dbReference type="Proteomes" id="UP001056132"/>
    </source>
</evidence>
<dbReference type="Proteomes" id="UP001056132">
    <property type="component" value="Chromosome 1"/>
</dbReference>